<evidence type="ECO:0000313" key="6">
    <source>
        <dbReference type="EMBL" id="CTQ68373.1"/>
    </source>
</evidence>
<dbReference type="PANTHER" id="PTHR30055:SF234">
    <property type="entry name" value="HTH-TYPE TRANSCRIPTIONAL REGULATOR BETI"/>
    <property type="match status" value="1"/>
</dbReference>
<feature type="domain" description="HTH tetR-type" evidence="5">
    <location>
        <begin position="16"/>
        <end position="76"/>
    </location>
</feature>
<organism evidence="6 7">
    <name type="scientific">Roseibium album</name>
    <dbReference type="NCBI Taxonomy" id="311410"/>
    <lineage>
        <taxon>Bacteria</taxon>
        <taxon>Pseudomonadati</taxon>
        <taxon>Pseudomonadota</taxon>
        <taxon>Alphaproteobacteria</taxon>
        <taxon>Hyphomicrobiales</taxon>
        <taxon>Stappiaceae</taxon>
        <taxon>Roseibium</taxon>
    </lineage>
</organism>
<dbReference type="STRING" id="311410.LA5095_04808"/>
<dbReference type="InterPro" id="IPR009057">
    <property type="entry name" value="Homeodomain-like_sf"/>
</dbReference>
<evidence type="ECO:0000256" key="3">
    <source>
        <dbReference type="ARBA" id="ARBA00023163"/>
    </source>
</evidence>
<dbReference type="InterPro" id="IPR050109">
    <property type="entry name" value="HTH-type_TetR-like_transc_reg"/>
</dbReference>
<dbReference type="Gene3D" id="1.10.357.10">
    <property type="entry name" value="Tetracycline Repressor, domain 2"/>
    <property type="match status" value="1"/>
</dbReference>
<dbReference type="EMBL" id="CXWC01000003">
    <property type="protein sequence ID" value="CTQ68373.1"/>
    <property type="molecule type" value="Genomic_DNA"/>
</dbReference>
<dbReference type="GO" id="GO:0003700">
    <property type="term" value="F:DNA-binding transcription factor activity"/>
    <property type="evidence" value="ECO:0007669"/>
    <property type="project" value="TreeGrafter"/>
</dbReference>
<dbReference type="Proteomes" id="UP000049983">
    <property type="component" value="Unassembled WGS sequence"/>
</dbReference>
<dbReference type="PANTHER" id="PTHR30055">
    <property type="entry name" value="HTH-TYPE TRANSCRIPTIONAL REGULATOR RUTR"/>
    <property type="match status" value="1"/>
</dbReference>
<sequence length="191" mass="21023">MSSGRLIGRPQKGSRSISREHILSTALPLLNEQGLEAVSFRRLADALNVTAMAIKYHVGSHRSLIAALIRTAFEGTLTHIEGNTPEERLRHILSTYCTRALENANVVRCILNDPSLMSGEVVTVTEEIRKNTRMLNDGDEQDVLLNLLVDYTHGFVFSAVAAPSNHGLTLDDYLRSVDWVLKAGQSAQVSN</sequence>
<keyword evidence="1" id="KW-0805">Transcription regulation</keyword>
<keyword evidence="7" id="KW-1185">Reference proteome</keyword>
<keyword evidence="2 4" id="KW-0238">DNA-binding</keyword>
<evidence type="ECO:0000313" key="7">
    <source>
        <dbReference type="Proteomes" id="UP000049983"/>
    </source>
</evidence>
<name>A0A0M7AX45_9HYPH</name>
<dbReference type="OrthoDB" id="5507265at2"/>
<accession>A0A0M7AX45</accession>
<dbReference type="GO" id="GO:0000976">
    <property type="term" value="F:transcription cis-regulatory region binding"/>
    <property type="evidence" value="ECO:0007669"/>
    <property type="project" value="TreeGrafter"/>
</dbReference>
<evidence type="ECO:0000256" key="2">
    <source>
        <dbReference type="ARBA" id="ARBA00023125"/>
    </source>
</evidence>
<dbReference type="PROSITE" id="PS50977">
    <property type="entry name" value="HTH_TETR_2"/>
    <property type="match status" value="1"/>
</dbReference>
<feature type="DNA-binding region" description="H-T-H motif" evidence="4">
    <location>
        <begin position="39"/>
        <end position="58"/>
    </location>
</feature>
<dbReference type="SUPFAM" id="SSF46689">
    <property type="entry name" value="Homeodomain-like"/>
    <property type="match status" value="1"/>
</dbReference>
<evidence type="ECO:0000259" key="5">
    <source>
        <dbReference type="PROSITE" id="PS50977"/>
    </source>
</evidence>
<evidence type="ECO:0000256" key="4">
    <source>
        <dbReference type="PROSITE-ProRule" id="PRU00335"/>
    </source>
</evidence>
<dbReference type="InterPro" id="IPR001647">
    <property type="entry name" value="HTH_TetR"/>
</dbReference>
<gene>
    <name evidence="6" type="ORF">LA5096_01787</name>
</gene>
<dbReference type="Pfam" id="PF00440">
    <property type="entry name" value="TetR_N"/>
    <property type="match status" value="1"/>
</dbReference>
<keyword evidence="3" id="KW-0804">Transcription</keyword>
<dbReference type="GeneID" id="97669198"/>
<reference evidence="7" key="1">
    <citation type="submission" date="2015-07" db="EMBL/GenBank/DDBJ databases">
        <authorList>
            <person name="Rodrigo-Torres Lidia"/>
            <person name="Arahal R.David."/>
        </authorList>
    </citation>
    <scope>NUCLEOTIDE SEQUENCE [LARGE SCALE GENOMIC DNA]</scope>
    <source>
        <strain evidence="7">CECT 5096</strain>
    </source>
</reference>
<evidence type="ECO:0000256" key="1">
    <source>
        <dbReference type="ARBA" id="ARBA00023015"/>
    </source>
</evidence>
<dbReference type="RefSeq" id="WP_055119562.1">
    <property type="nucleotide sequence ID" value="NZ_CXWA01000007.1"/>
</dbReference>
<protein>
    <submittedName>
        <fullName evidence="6">Tetracycline repressor protein TetR</fullName>
    </submittedName>
</protein>
<proteinExistence type="predicted"/>
<dbReference type="AlphaFoldDB" id="A0A0M7AX45"/>